<reference evidence="1 2" key="1">
    <citation type="submission" date="2014-04" db="EMBL/GenBank/DDBJ databases">
        <title>Evolutionary Origins and Diversification of the Mycorrhizal Mutualists.</title>
        <authorList>
            <consortium name="DOE Joint Genome Institute"/>
            <consortium name="Mycorrhizal Genomics Consortium"/>
            <person name="Kohler A."/>
            <person name="Kuo A."/>
            <person name="Nagy L.G."/>
            <person name="Floudas D."/>
            <person name="Copeland A."/>
            <person name="Barry K.W."/>
            <person name="Cichocki N."/>
            <person name="Veneault-Fourrey C."/>
            <person name="LaButti K."/>
            <person name="Lindquist E.A."/>
            <person name="Lipzen A."/>
            <person name="Lundell T."/>
            <person name="Morin E."/>
            <person name="Murat C."/>
            <person name="Riley R."/>
            <person name="Ohm R."/>
            <person name="Sun H."/>
            <person name="Tunlid A."/>
            <person name="Henrissat B."/>
            <person name="Grigoriev I.V."/>
            <person name="Hibbett D.S."/>
            <person name="Martin F."/>
        </authorList>
    </citation>
    <scope>NUCLEOTIDE SEQUENCE [LARGE SCALE GENOMIC DNA]</scope>
    <source>
        <strain evidence="1 2">Koide BX008</strain>
    </source>
</reference>
<evidence type="ECO:0000313" key="1">
    <source>
        <dbReference type="EMBL" id="KIL68739.1"/>
    </source>
</evidence>
<proteinExistence type="predicted"/>
<dbReference type="HOGENOM" id="CLU_615465_0_0_1"/>
<accession>A0A0C2TNH9</accession>
<evidence type="ECO:0000313" key="2">
    <source>
        <dbReference type="Proteomes" id="UP000054549"/>
    </source>
</evidence>
<name>A0A0C2TNH9_AMAMK</name>
<gene>
    <name evidence="1" type="ORF">M378DRAFT_176379</name>
</gene>
<dbReference type="Proteomes" id="UP000054549">
    <property type="component" value="Unassembled WGS sequence"/>
</dbReference>
<protein>
    <submittedName>
        <fullName evidence="1">Uncharacterized protein</fullName>
    </submittedName>
</protein>
<keyword evidence="2" id="KW-1185">Reference proteome</keyword>
<dbReference type="InParanoid" id="A0A0C2TNH9"/>
<dbReference type="OrthoDB" id="2886361at2759"/>
<dbReference type="AlphaFoldDB" id="A0A0C2TNH9"/>
<dbReference type="EMBL" id="KN818227">
    <property type="protein sequence ID" value="KIL68739.1"/>
    <property type="molecule type" value="Genomic_DNA"/>
</dbReference>
<organism evidence="1 2">
    <name type="scientific">Amanita muscaria (strain Koide BX008)</name>
    <dbReference type="NCBI Taxonomy" id="946122"/>
    <lineage>
        <taxon>Eukaryota</taxon>
        <taxon>Fungi</taxon>
        <taxon>Dikarya</taxon>
        <taxon>Basidiomycota</taxon>
        <taxon>Agaricomycotina</taxon>
        <taxon>Agaricomycetes</taxon>
        <taxon>Agaricomycetidae</taxon>
        <taxon>Agaricales</taxon>
        <taxon>Pluteineae</taxon>
        <taxon>Amanitaceae</taxon>
        <taxon>Amanita</taxon>
    </lineage>
</organism>
<sequence>MTCCLLHNLFENYERTFWIATLKKTCQTRPLPCPSHEDITKYDTQAVLNLARHFNRLNYNWKQERPQVVGRVRTLTVDKNLDSIAQIAGTPYVITHSILKCRLSVSSMENGKRLCSIDADRRVSDLSTGWPEHGKFTIALLTHFEFFLEDGLFIRVLTVDYSGPKVTMNITFETKLESSDTRHYQAVFLNADVVGVLYLIDDDDYQLRFHVLAFNRKTGQSTDIRVSIGPYDPFTFSWSGHHIGTSFWNDNLYILYEYNRSPYHSWIPKDMLPYSENTDLPSQVTYNAKPFCREEEQGRLYYLNEGILTTKADFGIIASTVYTFEQEHKKPVVGINFWVVDADSLAEAEKSGTLPIPNLYPPVTIPGTIRTKNPSTWCLYQTTNSGLYFVVALEDWERKPKIAVVHFQLPDHRFTVHEIEAPPYVKAHQVSGFFIDERLGTIALYISKGRMFVMNYA</sequence>